<dbReference type="InterPro" id="IPR000073">
    <property type="entry name" value="AB_hydrolase_1"/>
</dbReference>
<gene>
    <name evidence="2" type="ORF">RXV79_01025</name>
</gene>
<name>A0ABZ0CUK7_9BURK</name>
<proteinExistence type="predicted"/>
<dbReference type="GO" id="GO:0016787">
    <property type="term" value="F:hydrolase activity"/>
    <property type="evidence" value="ECO:0007669"/>
    <property type="project" value="UniProtKB-KW"/>
</dbReference>
<keyword evidence="2" id="KW-0378">Hydrolase</keyword>
<sequence length="262" mass="27053">MSATTLTVDPAIERAALAFLTPSPLAKAPSLDFLPGARRRFIDSPSGPLAAAEWGDGPAVLLLHGWDGKASDLAAFAPPLLAAGHKVIAVNLPAHGESAGERTSIPGSARAFVAAQQALGPLHAVVAHSIATAVTVEAVALGLPAQRLALISAPARYAMYAKGFAAQAGLSPEQTEQMLLLLREMGVDVHAISTPRRGASLQQPVLFAHSADDRVVPIADAEASHAKWAGPAQFLRLEGLGHRRILQAPEVVAAVTAFVTAP</sequence>
<evidence type="ECO:0000313" key="3">
    <source>
        <dbReference type="Proteomes" id="UP001303946"/>
    </source>
</evidence>
<dbReference type="Proteomes" id="UP001303946">
    <property type="component" value="Chromosome"/>
</dbReference>
<accession>A0ABZ0CUK7</accession>
<protein>
    <submittedName>
        <fullName evidence="2">Alpha/beta hydrolase</fullName>
    </submittedName>
</protein>
<dbReference type="EMBL" id="CP136336">
    <property type="protein sequence ID" value="WOB08650.1"/>
    <property type="molecule type" value="Genomic_DNA"/>
</dbReference>
<dbReference type="RefSeq" id="WP_316701459.1">
    <property type="nucleotide sequence ID" value="NZ_CP136336.1"/>
</dbReference>
<dbReference type="Pfam" id="PF12697">
    <property type="entry name" value="Abhydrolase_6"/>
    <property type="match status" value="1"/>
</dbReference>
<dbReference type="PANTHER" id="PTHR43689">
    <property type="entry name" value="HYDROLASE"/>
    <property type="match status" value="1"/>
</dbReference>
<keyword evidence="3" id="KW-1185">Reference proteome</keyword>
<dbReference type="InterPro" id="IPR029058">
    <property type="entry name" value="AB_hydrolase_fold"/>
</dbReference>
<feature type="domain" description="AB hydrolase-1" evidence="1">
    <location>
        <begin position="60"/>
        <end position="254"/>
    </location>
</feature>
<dbReference type="PANTHER" id="PTHR43689:SF8">
    <property type="entry name" value="ALPHA_BETA-HYDROLASES SUPERFAMILY PROTEIN"/>
    <property type="match status" value="1"/>
</dbReference>
<evidence type="ECO:0000259" key="1">
    <source>
        <dbReference type="Pfam" id="PF12697"/>
    </source>
</evidence>
<dbReference type="Gene3D" id="3.40.50.1820">
    <property type="entry name" value="alpha/beta hydrolase"/>
    <property type="match status" value="1"/>
</dbReference>
<dbReference type="SUPFAM" id="SSF53474">
    <property type="entry name" value="alpha/beta-Hydrolases"/>
    <property type="match status" value="1"/>
</dbReference>
<reference evidence="2 3" key="1">
    <citation type="submission" date="2023-10" db="EMBL/GenBank/DDBJ databases">
        <title>Bacteria for the degradation of biodegradable plastic PBAT(Polybutylene adipate terephthalate).</title>
        <authorList>
            <person name="Weon H.-Y."/>
            <person name="Yeon J."/>
        </authorList>
    </citation>
    <scope>NUCLEOTIDE SEQUENCE [LARGE SCALE GENOMIC DNA]</scope>
    <source>
        <strain evidence="2 3">SBD 7-3</strain>
    </source>
</reference>
<evidence type="ECO:0000313" key="2">
    <source>
        <dbReference type="EMBL" id="WOB08650.1"/>
    </source>
</evidence>
<organism evidence="2 3">
    <name type="scientific">Piscinibacter gummiphilus</name>
    <dbReference type="NCBI Taxonomy" id="946333"/>
    <lineage>
        <taxon>Bacteria</taxon>
        <taxon>Pseudomonadati</taxon>
        <taxon>Pseudomonadota</taxon>
        <taxon>Betaproteobacteria</taxon>
        <taxon>Burkholderiales</taxon>
        <taxon>Sphaerotilaceae</taxon>
        <taxon>Piscinibacter</taxon>
    </lineage>
</organism>